<organism evidence="1 2">
    <name type="scientific">Streptosporangium album</name>
    <dbReference type="NCBI Taxonomy" id="47479"/>
    <lineage>
        <taxon>Bacteria</taxon>
        <taxon>Bacillati</taxon>
        <taxon>Actinomycetota</taxon>
        <taxon>Actinomycetes</taxon>
        <taxon>Streptosporangiales</taxon>
        <taxon>Streptosporangiaceae</taxon>
        <taxon>Streptosporangium</taxon>
    </lineage>
</organism>
<proteinExistence type="predicted"/>
<dbReference type="EMBL" id="JACHJU010000001">
    <property type="protein sequence ID" value="MBB4938108.1"/>
    <property type="molecule type" value="Genomic_DNA"/>
</dbReference>
<dbReference type="Proteomes" id="UP000534286">
    <property type="component" value="Unassembled WGS sequence"/>
</dbReference>
<gene>
    <name evidence="1" type="ORF">FHR32_002413</name>
</gene>
<sequence>MNRRVIAIVVLIGLIGTSGLAVVAAWGLSG</sequence>
<protein>
    <submittedName>
        <fullName evidence="1">Uncharacterized protein</fullName>
    </submittedName>
</protein>
<comment type="caution">
    <text evidence="1">The sequence shown here is derived from an EMBL/GenBank/DDBJ whole genome shotgun (WGS) entry which is preliminary data.</text>
</comment>
<evidence type="ECO:0000313" key="1">
    <source>
        <dbReference type="EMBL" id="MBB4938108.1"/>
    </source>
</evidence>
<dbReference type="AlphaFoldDB" id="A0A7W7RV62"/>
<reference evidence="1 2" key="1">
    <citation type="submission" date="2020-08" db="EMBL/GenBank/DDBJ databases">
        <title>Sequencing the genomes of 1000 actinobacteria strains.</title>
        <authorList>
            <person name="Klenk H.-P."/>
        </authorList>
    </citation>
    <scope>NUCLEOTIDE SEQUENCE [LARGE SCALE GENOMIC DNA]</scope>
    <source>
        <strain evidence="1 2">DSM 43023</strain>
    </source>
</reference>
<keyword evidence="2" id="KW-1185">Reference proteome</keyword>
<evidence type="ECO:0000313" key="2">
    <source>
        <dbReference type="Proteomes" id="UP000534286"/>
    </source>
</evidence>
<accession>A0A7W7RV62</accession>
<name>A0A7W7RV62_9ACTN</name>